<dbReference type="PANTHER" id="PTHR38790:SF4">
    <property type="entry name" value="2EXR DOMAIN-CONTAINING PROTEIN"/>
    <property type="match status" value="1"/>
</dbReference>
<evidence type="ECO:0000259" key="2">
    <source>
        <dbReference type="Pfam" id="PF24864"/>
    </source>
</evidence>
<gene>
    <name evidence="3" type="ORF">SCUCBS95973_007106</name>
</gene>
<dbReference type="PANTHER" id="PTHR38790">
    <property type="entry name" value="2EXR DOMAIN-CONTAINING PROTEIN-RELATED"/>
    <property type="match status" value="1"/>
</dbReference>
<feature type="region of interest" description="Disordered" evidence="1">
    <location>
        <begin position="67"/>
        <end position="101"/>
    </location>
</feature>
<sequence length="266" mass="30013">MQLRQEKRRRKPAHVSSDPTPDTLECELWHRNADESPLLRLPPELRNRIYGLVLTVGQIHVRYRPWRHRKTAPGNGNTKTTPTSTPASPSSPSPSSSAFSSLSTDAADTCGEFYAVALDVDQDAWSKKACRSYTKTGRKSSTPLPDALTPLAAVCRQLYRETAALPFALNAWSFESARVMERYLVREKRLTLLQRRAMAVLIVSDDLPSRAMEKYLGGLRVVVWKDGKTFQRWELASAAELQRLVESTKQRAATSSSRRGAWHLYE</sequence>
<name>A0ABP0CD75_9PEZI</name>
<dbReference type="Pfam" id="PF24864">
    <property type="entry name" value="DUF7730"/>
    <property type="match status" value="1"/>
</dbReference>
<organism evidence="3 4">
    <name type="scientific">Sporothrix curviconia</name>
    <dbReference type="NCBI Taxonomy" id="1260050"/>
    <lineage>
        <taxon>Eukaryota</taxon>
        <taxon>Fungi</taxon>
        <taxon>Dikarya</taxon>
        <taxon>Ascomycota</taxon>
        <taxon>Pezizomycotina</taxon>
        <taxon>Sordariomycetes</taxon>
        <taxon>Sordariomycetidae</taxon>
        <taxon>Ophiostomatales</taxon>
        <taxon>Ophiostomataceae</taxon>
        <taxon>Sporothrix</taxon>
    </lineage>
</organism>
<feature type="compositionally biased region" description="Basic residues" evidence="1">
    <location>
        <begin position="1"/>
        <end position="13"/>
    </location>
</feature>
<dbReference type="Proteomes" id="UP001642405">
    <property type="component" value="Unassembled WGS sequence"/>
</dbReference>
<evidence type="ECO:0000256" key="1">
    <source>
        <dbReference type="SAM" id="MobiDB-lite"/>
    </source>
</evidence>
<comment type="caution">
    <text evidence="3">The sequence shown here is derived from an EMBL/GenBank/DDBJ whole genome shotgun (WGS) entry which is preliminary data.</text>
</comment>
<evidence type="ECO:0000313" key="3">
    <source>
        <dbReference type="EMBL" id="CAK7229101.1"/>
    </source>
</evidence>
<accession>A0ABP0CD75</accession>
<feature type="compositionally biased region" description="Low complexity" evidence="1">
    <location>
        <begin position="80"/>
        <end position="101"/>
    </location>
</feature>
<proteinExistence type="predicted"/>
<feature type="domain" description="DUF7730" evidence="2">
    <location>
        <begin position="33"/>
        <end position="189"/>
    </location>
</feature>
<protein>
    <recommendedName>
        <fullName evidence="2">DUF7730 domain-containing protein</fullName>
    </recommendedName>
</protein>
<evidence type="ECO:0000313" key="4">
    <source>
        <dbReference type="Proteomes" id="UP001642405"/>
    </source>
</evidence>
<dbReference type="EMBL" id="CAWUHB010000047">
    <property type="protein sequence ID" value="CAK7229101.1"/>
    <property type="molecule type" value="Genomic_DNA"/>
</dbReference>
<feature type="region of interest" description="Disordered" evidence="1">
    <location>
        <begin position="1"/>
        <end position="23"/>
    </location>
</feature>
<reference evidence="3 4" key="1">
    <citation type="submission" date="2024-01" db="EMBL/GenBank/DDBJ databases">
        <authorList>
            <person name="Allen C."/>
            <person name="Tagirdzhanova G."/>
        </authorList>
    </citation>
    <scope>NUCLEOTIDE SEQUENCE [LARGE SCALE GENOMIC DNA]</scope>
</reference>
<keyword evidence="4" id="KW-1185">Reference proteome</keyword>
<dbReference type="InterPro" id="IPR056632">
    <property type="entry name" value="DUF7730"/>
</dbReference>